<dbReference type="CDD" id="cd08471">
    <property type="entry name" value="PBP2_CrgA_like_2"/>
    <property type="match status" value="1"/>
</dbReference>
<dbReference type="Gene3D" id="1.10.10.10">
    <property type="entry name" value="Winged helix-like DNA-binding domain superfamily/Winged helix DNA-binding domain"/>
    <property type="match status" value="1"/>
</dbReference>
<feature type="compositionally biased region" description="Pro residues" evidence="5">
    <location>
        <begin position="332"/>
        <end position="348"/>
    </location>
</feature>
<dbReference type="Gene3D" id="3.40.190.290">
    <property type="match status" value="1"/>
</dbReference>
<evidence type="ECO:0000256" key="2">
    <source>
        <dbReference type="ARBA" id="ARBA00023015"/>
    </source>
</evidence>
<dbReference type="PANTHER" id="PTHR30537">
    <property type="entry name" value="HTH-TYPE TRANSCRIPTIONAL REGULATOR"/>
    <property type="match status" value="1"/>
</dbReference>
<dbReference type="GO" id="GO:0043565">
    <property type="term" value="F:sequence-specific DNA binding"/>
    <property type="evidence" value="ECO:0007669"/>
    <property type="project" value="TreeGrafter"/>
</dbReference>
<evidence type="ECO:0000256" key="1">
    <source>
        <dbReference type="ARBA" id="ARBA00009437"/>
    </source>
</evidence>
<keyword evidence="3" id="KW-0238">DNA-binding</keyword>
<dbReference type="AlphaFoldDB" id="A0A9N8RSZ6"/>
<evidence type="ECO:0000256" key="4">
    <source>
        <dbReference type="ARBA" id="ARBA00023163"/>
    </source>
</evidence>
<dbReference type="Proteomes" id="UP000789704">
    <property type="component" value="Unassembled WGS sequence"/>
</dbReference>
<gene>
    <name evidence="7" type="primary">dmlR_2</name>
    <name evidence="7" type="ORF">LMG31841_00449</name>
</gene>
<accession>A0A9N8RSZ6</accession>
<keyword evidence="8" id="KW-1185">Reference proteome</keyword>
<comment type="caution">
    <text evidence="7">The sequence shown here is derived from an EMBL/GenBank/DDBJ whole genome shotgun (WGS) entry which is preliminary data.</text>
</comment>
<dbReference type="InterPro" id="IPR036388">
    <property type="entry name" value="WH-like_DNA-bd_sf"/>
</dbReference>
<dbReference type="InterPro" id="IPR000847">
    <property type="entry name" value="LysR_HTH_N"/>
</dbReference>
<evidence type="ECO:0000256" key="3">
    <source>
        <dbReference type="ARBA" id="ARBA00023125"/>
    </source>
</evidence>
<evidence type="ECO:0000313" key="8">
    <source>
        <dbReference type="Proteomes" id="UP000789704"/>
    </source>
</evidence>
<dbReference type="SUPFAM" id="SSF53850">
    <property type="entry name" value="Periplasmic binding protein-like II"/>
    <property type="match status" value="1"/>
</dbReference>
<reference evidence="7" key="1">
    <citation type="submission" date="2021-04" db="EMBL/GenBank/DDBJ databases">
        <authorList>
            <person name="Vanwijnsberghe S."/>
        </authorList>
    </citation>
    <scope>NUCLEOTIDE SEQUENCE</scope>
    <source>
        <strain evidence="7">LMG 31841</strain>
    </source>
</reference>
<dbReference type="PROSITE" id="PS50931">
    <property type="entry name" value="HTH_LYSR"/>
    <property type="match status" value="1"/>
</dbReference>
<organism evidence="7 8">
    <name type="scientific">Paraburkholderia saeva</name>
    <dbReference type="NCBI Taxonomy" id="2777537"/>
    <lineage>
        <taxon>Bacteria</taxon>
        <taxon>Pseudomonadati</taxon>
        <taxon>Pseudomonadota</taxon>
        <taxon>Betaproteobacteria</taxon>
        <taxon>Burkholderiales</taxon>
        <taxon>Burkholderiaceae</taxon>
        <taxon>Paraburkholderia</taxon>
    </lineage>
</organism>
<dbReference type="GO" id="GO:0006351">
    <property type="term" value="P:DNA-templated transcription"/>
    <property type="evidence" value="ECO:0007669"/>
    <property type="project" value="TreeGrafter"/>
</dbReference>
<name>A0A9N8RSZ6_9BURK</name>
<dbReference type="EMBL" id="CAJQZC010000001">
    <property type="protein sequence ID" value="CAG4887492.1"/>
    <property type="molecule type" value="Genomic_DNA"/>
</dbReference>
<evidence type="ECO:0000313" key="7">
    <source>
        <dbReference type="EMBL" id="CAG4887492.1"/>
    </source>
</evidence>
<dbReference type="FunFam" id="1.10.10.10:FF:000001">
    <property type="entry name" value="LysR family transcriptional regulator"/>
    <property type="match status" value="1"/>
</dbReference>
<dbReference type="InterPro" id="IPR058163">
    <property type="entry name" value="LysR-type_TF_proteobact-type"/>
</dbReference>
<dbReference type="Pfam" id="PF03466">
    <property type="entry name" value="LysR_substrate"/>
    <property type="match status" value="1"/>
</dbReference>
<dbReference type="GO" id="GO:0003700">
    <property type="term" value="F:DNA-binding transcription factor activity"/>
    <property type="evidence" value="ECO:0007669"/>
    <property type="project" value="InterPro"/>
</dbReference>
<sequence length="365" mass="39340">MRISRFLRLVVAYVCNNHDEAKLNLTVSAMTEIWHLRAFVTVIDAGGFAPAARRLGVSAAAITRSIATLERDLSVRLIHRTTRQLHLTEIGEHFLQKARQILDQLAEAEGIARGAHLEPQGELAITAPVLFGRLHIAPLLFEFQATWPKVSARVLFIDRVASLIDEGFDLALRIAPLPDSTLTAVSLGTVKLIVVGSPAYFARHGVPESPADLSAHQAIGFTEIGGGVRHWHFSASGTGSPGPVAGPQIALRVNVAEVAIEAALAGHGLARILSYQVHDHIAAGRLQRVLEHYEPAPIPVHLVYPEGRMAAAKVRAFVEFAATRLRRHPALGEPPPDGRVNIAPPPLTSRPTHIDSSPAGDTPAR</sequence>
<dbReference type="Pfam" id="PF00126">
    <property type="entry name" value="HTH_1"/>
    <property type="match status" value="1"/>
</dbReference>
<evidence type="ECO:0000259" key="6">
    <source>
        <dbReference type="PROSITE" id="PS50931"/>
    </source>
</evidence>
<feature type="region of interest" description="Disordered" evidence="5">
    <location>
        <begin position="328"/>
        <end position="365"/>
    </location>
</feature>
<dbReference type="PANTHER" id="PTHR30537:SF5">
    <property type="entry name" value="HTH-TYPE TRANSCRIPTIONAL ACTIVATOR TTDR-RELATED"/>
    <property type="match status" value="1"/>
</dbReference>
<proteinExistence type="inferred from homology"/>
<keyword evidence="2" id="KW-0805">Transcription regulation</keyword>
<comment type="similarity">
    <text evidence="1">Belongs to the LysR transcriptional regulatory family.</text>
</comment>
<dbReference type="InterPro" id="IPR036390">
    <property type="entry name" value="WH_DNA-bd_sf"/>
</dbReference>
<dbReference type="SUPFAM" id="SSF46785">
    <property type="entry name" value="Winged helix' DNA-binding domain"/>
    <property type="match status" value="1"/>
</dbReference>
<protein>
    <submittedName>
        <fullName evidence="7">HTH-type transcriptional regulator DmlR</fullName>
    </submittedName>
</protein>
<feature type="domain" description="HTH lysR-type" evidence="6">
    <location>
        <begin position="35"/>
        <end position="88"/>
    </location>
</feature>
<keyword evidence="4" id="KW-0804">Transcription</keyword>
<dbReference type="InterPro" id="IPR005119">
    <property type="entry name" value="LysR_subst-bd"/>
</dbReference>
<evidence type="ECO:0000256" key="5">
    <source>
        <dbReference type="SAM" id="MobiDB-lite"/>
    </source>
</evidence>